<reference evidence="2 3" key="1">
    <citation type="submission" date="2020-03" db="EMBL/GenBank/DDBJ databases">
        <title>Draft Genome Sequence of Cudoniella acicularis.</title>
        <authorList>
            <person name="Buettner E."/>
            <person name="Kellner H."/>
        </authorList>
    </citation>
    <scope>NUCLEOTIDE SEQUENCE [LARGE SCALE GENOMIC DNA]</scope>
    <source>
        <strain evidence="2 3">DSM 108380</strain>
    </source>
</reference>
<gene>
    <name evidence="2" type="ORF">G7Y89_g9444</name>
</gene>
<evidence type="ECO:0000313" key="3">
    <source>
        <dbReference type="Proteomes" id="UP000566819"/>
    </source>
</evidence>
<proteinExistence type="predicted"/>
<dbReference type="PANTHER" id="PTHR28255:SF1">
    <property type="entry name" value="UPF0303 PROTEIN YBR137W"/>
    <property type="match status" value="1"/>
</dbReference>
<evidence type="ECO:0000256" key="1">
    <source>
        <dbReference type="SAM" id="MobiDB-lite"/>
    </source>
</evidence>
<dbReference type="EMBL" id="JAAMPI010000773">
    <property type="protein sequence ID" value="KAF4628711.1"/>
    <property type="molecule type" value="Genomic_DNA"/>
</dbReference>
<keyword evidence="3" id="KW-1185">Reference proteome</keyword>
<dbReference type="InterPro" id="IPR010371">
    <property type="entry name" value="YBR137W-like"/>
</dbReference>
<comment type="caution">
    <text evidence="2">The sequence shown here is derived from an EMBL/GenBank/DDBJ whole genome shotgun (WGS) entry which is preliminary data.</text>
</comment>
<feature type="region of interest" description="Disordered" evidence="1">
    <location>
        <begin position="1"/>
        <end position="23"/>
    </location>
</feature>
<dbReference type="PANTHER" id="PTHR28255">
    <property type="match status" value="1"/>
</dbReference>
<accession>A0A8H4RG75</accession>
<dbReference type="SUPFAM" id="SSF143744">
    <property type="entry name" value="GlcG-like"/>
    <property type="match status" value="1"/>
</dbReference>
<dbReference type="Gene3D" id="3.30.450.150">
    <property type="entry name" value="Haem-degrading domain"/>
    <property type="match status" value="1"/>
</dbReference>
<dbReference type="InterPro" id="IPR038084">
    <property type="entry name" value="PduO/GlcC-like_sf"/>
</dbReference>
<dbReference type="AlphaFoldDB" id="A0A8H4RG75"/>
<sequence>MSRDRSRSSPVTPRLIEPPPTDLDSISRMDASLAFEHFTTEDAWALGSALRNRLLPIPTPVVINISLANQNQTLFHTCTHSGVMPDNDSWVARKRKTVLRWGVSTWYMHCKFDGDELAFRDKYGLGNSAGEYAIHGGGVPIRVTGVEGVVAVVVVSGLKQHEDHGVIVEKDIDRFDICLVGNCSKKQLAPSPFTPQKIQILGSFSCVFKTSDLNSLSPSVSLVQPSESSNFPISATELGMSRAICTPNIVYVRATRLLSINLFRSPFRITLRHQHITAHPFFSSYPSSSKDPRIHRTLFDIVTIHFSRLAVTALAASLSGLATVHIAYDTVEPRGDTGCGKLAKDQDTLQAIPVVDHSPRFSKYNITLEYAKPIDEPLWYFLESGHPWDMSSYNEYNNFTLSLKKGNLTVFGASCGLNRLYWSNRIRVPSCPIKPTEYNFDNPKPQSWTVQSKCINRQQVQVLFPKFKGKVETDKVWWTLSPNVSYSNSDLLEYNTRTSEDSMNLHLPERKRKEEEDLAISNYDDTVMFLTLQEILKYPQKQNDSRLHRSYDDLPSTSSELV</sequence>
<dbReference type="InterPro" id="IPR005624">
    <property type="entry name" value="PduO/GlcC-like"/>
</dbReference>
<organism evidence="2 3">
    <name type="scientific">Cudoniella acicularis</name>
    <dbReference type="NCBI Taxonomy" id="354080"/>
    <lineage>
        <taxon>Eukaryota</taxon>
        <taxon>Fungi</taxon>
        <taxon>Dikarya</taxon>
        <taxon>Ascomycota</taxon>
        <taxon>Pezizomycotina</taxon>
        <taxon>Leotiomycetes</taxon>
        <taxon>Helotiales</taxon>
        <taxon>Tricladiaceae</taxon>
        <taxon>Cudoniella</taxon>
    </lineage>
</organism>
<dbReference type="Proteomes" id="UP000566819">
    <property type="component" value="Unassembled WGS sequence"/>
</dbReference>
<evidence type="ECO:0000313" key="2">
    <source>
        <dbReference type="EMBL" id="KAF4628711.1"/>
    </source>
</evidence>
<dbReference type="GO" id="GO:0072380">
    <property type="term" value="C:TRC complex"/>
    <property type="evidence" value="ECO:0007669"/>
    <property type="project" value="TreeGrafter"/>
</dbReference>
<name>A0A8H4RG75_9HELO</name>
<dbReference type="Pfam" id="PF03928">
    <property type="entry name" value="HbpS-like"/>
    <property type="match status" value="1"/>
</dbReference>
<dbReference type="GO" id="GO:0006620">
    <property type="term" value="P:post-translational protein targeting to endoplasmic reticulum membrane"/>
    <property type="evidence" value="ECO:0007669"/>
    <property type="project" value="TreeGrafter"/>
</dbReference>
<dbReference type="OrthoDB" id="2209940at2759"/>
<protein>
    <submittedName>
        <fullName evidence="2">Uncharacterized protein</fullName>
    </submittedName>
</protein>